<name>A0ABW3Y467_9FLAO</name>
<evidence type="ECO:0000313" key="3">
    <source>
        <dbReference type="EMBL" id="MFD1315715.1"/>
    </source>
</evidence>
<dbReference type="InterPro" id="IPR000683">
    <property type="entry name" value="Gfo/Idh/MocA-like_OxRdtase_N"/>
</dbReference>
<proteinExistence type="predicted"/>
<comment type="caution">
    <text evidence="3">The sequence shown here is derived from an EMBL/GenBank/DDBJ whole genome shotgun (WGS) entry which is preliminary data.</text>
</comment>
<dbReference type="EMBL" id="JBHTMY010000003">
    <property type="protein sequence ID" value="MFD1315715.1"/>
    <property type="molecule type" value="Genomic_DNA"/>
</dbReference>
<dbReference type="InterPro" id="IPR050463">
    <property type="entry name" value="Gfo/Idh/MocA_oxidrdct_glycsds"/>
</dbReference>
<keyword evidence="4" id="KW-1185">Reference proteome</keyword>
<feature type="domain" description="Gfo/Idh/MocA-like oxidoreductase bacterial type C-terminal" evidence="2">
    <location>
        <begin position="202"/>
        <end position="427"/>
    </location>
</feature>
<sequence length="431" mass="48548">MNRRNFIGKTAASAVAFTIIPRHVMGGNGFIAANDKIQLGYIGTGKQIYTLLKNIGACKETVVLAASDVYKSKLDQFVKAALAENAKKEINAKVDGYHFYRELLDRKDIDAVVIGSPDHWHAQMAVDAAKSGKDIYCEKPLALTVSEGRAMVDATRKYNRVFQTGNMQRSWRDFRHAVELVRNGYIGDIKEVNISVGEPVKQCDLPTEPTPEGLDWNEWVGPSPYRGFNAILAPASVDDPWAWWRGYRDFGGGLITDWGAHMFDIAQWALDMDESAPIKFIPPDMPAQTHGLSMAYSNGVIVNHKLWGGKGDDNAVQFIGTEGRIEVSRRFLRTFPNKDLAKQDIKKTDKRVYFSDNHYQDWIDAIKKRSKPVSDVAIGHSTSAVCNIINIAYELQRPLNYNPETEKFIGDDMANMLLDRPYRGTWNYKDF</sequence>
<dbReference type="PANTHER" id="PTHR43818">
    <property type="entry name" value="BCDNA.GH03377"/>
    <property type="match status" value="1"/>
</dbReference>
<protein>
    <submittedName>
        <fullName evidence="3">Gfo/Idh/MocA family protein</fullName>
    </submittedName>
</protein>
<dbReference type="PANTHER" id="PTHR43818:SF5">
    <property type="entry name" value="OXIDOREDUCTASE FAMILY PROTEIN"/>
    <property type="match status" value="1"/>
</dbReference>
<evidence type="ECO:0000313" key="4">
    <source>
        <dbReference type="Proteomes" id="UP001597201"/>
    </source>
</evidence>
<dbReference type="SUPFAM" id="SSF51735">
    <property type="entry name" value="NAD(P)-binding Rossmann-fold domains"/>
    <property type="match status" value="1"/>
</dbReference>
<dbReference type="Pfam" id="PF01408">
    <property type="entry name" value="GFO_IDH_MocA"/>
    <property type="match status" value="1"/>
</dbReference>
<dbReference type="Gene3D" id="3.40.50.720">
    <property type="entry name" value="NAD(P)-binding Rossmann-like Domain"/>
    <property type="match status" value="1"/>
</dbReference>
<dbReference type="Gene3D" id="3.30.360.10">
    <property type="entry name" value="Dihydrodipicolinate Reductase, domain 2"/>
    <property type="match status" value="1"/>
</dbReference>
<dbReference type="Proteomes" id="UP001597201">
    <property type="component" value="Unassembled WGS sequence"/>
</dbReference>
<feature type="domain" description="Gfo/Idh/MocA-like oxidoreductase N-terminal" evidence="1">
    <location>
        <begin position="40"/>
        <end position="165"/>
    </location>
</feature>
<dbReference type="SUPFAM" id="SSF55347">
    <property type="entry name" value="Glyceraldehyde-3-phosphate dehydrogenase-like, C-terminal domain"/>
    <property type="match status" value="1"/>
</dbReference>
<dbReference type="Pfam" id="PF19051">
    <property type="entry name" value="GFO_IDH_MocA_C2"/>
    <property type="match status" value="1"/>
</dbReference>
<gene>
    <name evidence="3" type="ORF">ACFQ39_08820</name>
</gene>
<evidence type="ECO:0000259" key="2">
    <source>
        <dbReference type="Pfam" id="PF19051"/>
    </source>
</evidence>
<accession>A0ABW3Y467</accession>
<dbReference type="RefSeq" id="WP_377178151.1">
    <property type="nucleotide sequence ID" value="NZ_JBHTMY010000003.1"/>
</dbReference>
<reference evidence="4" key="1">
    <citation type="journal article" date="2019" name="Int. J. Syst. Evol. Microbiol.">
        <title>The Global Catalogue of Microorganisms (GCM) 10K type strain sequencing project: providing services to taxonomists for standard genome sequencing and annotation.</title>
        <authorList>
            <consortium name="The Broad Institute Genomics Platform"/>
            <consortium name="The Broad Institute Genome Sequencing Center for Infectious Disease"/>
            <person name="Wu L."/>
            <person name="Ma J."/>
        </authorList>
    </citation>
    <scope>NUCLEOTIDE SEQUENCE [LARGE SCALE GENOMIC DNA]</scope>
    <source>
        <strain evidence="4">CCUG 61485</strain>
    </source>
</reference>
<dbReference type="InterPro" id="IPR036291">
    <property type="entry name" value="NAD(P)-bd_dom_sf"/>
</dbReference>
<organism evidence="3 4">
    <name type="scientific">Namhaeicola litoreus</name>
    <dbReference type="NCBI Taxonomy" id="1052145"/>
    <lineage>
        <taxon>Bacteria</taxon>
        <taxon>Pseudomonadati</taxon>
        <taxon>Bacteroidota</taxon>
        <taxon>Flavobacteriia</taxon>
        <taxon>Flavobacteriales</taxon>
        <taxon>Flavobacteriaceae</taxon>
        <taxon>Namhaeicola</taxon>
    </lineage>
</organism>
<evidence type="ECO:0000259" key="1">
    <source>
        <dbReference type="Pfam" id="PF01408"/>
    </source>
</evidence>
<dbReference type="InterPro" id="IPR043906">
    <property type="entry name" value="Gfo/Idh/MocA_OxRdtase_bact_C"/>
</dbReference>